<dbReference type="Pfam" id="PF10545">
    <property type="entry name" value="MADF_DNA_bdg"/>
    <property type="match status" value="1"/>
</dbReference>
<dbReference type="PROSITE" id="PS51029">
    <property type="entry name" value="MADF"/>
    <property type="match status" value="1"/>
</dbReference>
<dbReference type="InterPro" id="IPR006578">
    <property type="entry name" value="MADF-dom"/>
</dbReference>
<evidence type="ECO:0000313" key="4">
    <source>
        <dbReference type="Proteomes" id="UP000075884"/>
    </source>
</evidence>
<feature type="domain" description="MADF" evidence="2">
    <location>
        <begin position="18"/>
        <end position="111"/>
    </location>
</feature>
<feature type="compositionally biased region" description="Polar residues" evidence="1">
    <location>
        <begin position="151"/>
        <end position="161"/>
    </location>
</feature>
<dbReference type="GO" id="GO:0005634">
    <property type="term" value="C:nucleus"/>
    <property type="evidence" value="ECO:0007669"/>
    <property type="project" value="TreeGrafter"/>
</dbReference>
<evidence type="ECO:0000256" key="1">
    <source>
        <dbReference type="SAM" id="MobiDB-lite"/>
    </source>
</evidence>
<name>A0A182NIQ4_9DIPT</name>
<evidence type="ECO:0000259" key="2">
    <source>
        <dbReference type="PROSITE" id="PS51029"/>
    </source>
</evidence>
<reference evidence="4" key="1">
    <citation type="submission" date="2013-03" db="EMBL/GenBank/DDBJ databases">
        <title>The Genome Sequence of Anopheles dirus WRAIR2.</title>
        <authorList>
            <consortium name="The Broad Institute Genomics Platform"/>
            <person name="Neafsey D.E."/>
            <person name="Walton C."/>
            <person name="Walker B."/>
            <person name="Young S.K."/>
            <person name="Zeng Q."/>
            <person name="Gargeya S."/>
            <person name="Fitzgerald M."/>
            <person name="Haas B."/>
            <person name="Abouelleil A."/>
            <person name="Allen A.W."/>
            <person name="Alvarado L."/>
            <person name="Arachchi H.M."/>
            <person name="Berlin A.M."/>
            <person name="Chapman S.B."/>
            <person name="Gainer-Dewar J."/>
            <person name="Goldberg J."/>
            <person name="Griggs A."/>
            <person name="Gujja S."/>
            <person name="Hansen M."/>
            <person name="Howarth C."/>
            <person name="Imamovic A."/>
            <person name="Ireland A."/>
            <person name="Larimer J."/>
            <person name="McCowan C."/>
            <person name="Murphy C."/>
            <person name="Pearson M."/>
            <person name="Poon T.W."/>
            <person name="Priest M."/>
            <person name="Roberts A."/>
            <person name="Saif S."/>
            <person name="Shea T."/>
            <person name="Sisk P."/>
            <person name="Sykes S."/>
            <person name="Wortman J."/>
            <person name="Nusbaum C."/>
            <person name="Birren B."/>
        </authorList>
    </citation>
    <scope>NUCLEOTIDE SEQUENCE [LARGE SCALE GENOMIC DNA]</scope>
    <source>
        <strain evidence="4">WRAIR2</strain>
    </source>
</reference>
<sequence>MDFGKKKTIGMSQENVLAFISEVERAPCLWDRSDAGYKNRNKQQDAWENISQQLEAPVSLLREKWRSLNGSYRHYKQAYNNSLVTGSGSNEVRRPTWFAFDALSFLNAITECGPRVDTCDTYTPQPSSTQTSTATTPVPISTAGEPELETSAPSSVCSSQAGAVDQQPMAPSSETRRSTAPKRRWQQANLRYNENVLTALENVAQASMELRAAAEENIMTPLYASMRDWSPVRQRAMLVKFQCMLAEENVARFAEQMGYDPRD</sequence>
<proteinExistence type="predicted"/>
<feature type="compositionally biased region" description="Low complexity" evidence="1">
    <location>
        <begin position="121"/>
        <end position="137"/>
    </location>
</feature>
<dbReference type="PANTHER" id="PTHR12243:SF69">
    <property type="entry name" value="SI:CH73-59F11.3"/>
    <property type="match status" value="1"/>
</dbReference>
<dbReference type="SMART" id="SM00595">
    <property type="entry name" value="MADF"/>
    <property type="match status" value="1"/>
</dbReference>
<dbReference type="GO" id="GO:0006357">
    <property type="term" value="P:regulation of transcription by RNA polymerase II"/>
    <property type="evidence" value="ECO:0007669"/>
    <property type="project" value="TreeGrafter"/>
</dbReference>
<accession>A0A182NIQ4</accession>
<dbReference type="Proteomes" id="UP000075884">
    <property type="component" value="Unassembled WGS sequence"/>
</dbReference>
<dbReference type="AlphaFoldDB" id="A0A182NIQ4"/>
<keyword evidence="4" id="KW-1185">Reference proteome</keyword>
<dbReference type="VEuPathDB" id="VectorBase:ADIR007529"/>
<evidence type="ECO:0000313" key="3">
    <source>
        <dbReference type="EnsemblMetazoa" id="ADIR007529-PA"/>
    </source>
</evidence>
<dbReference type="STRING" id="7168.A0A182NIQ4"/>
<feature type="region of interest" description="Disordered" evidence="1">
    <location>
        <begin position="120"/>
        <end position="183"/>
    </location>
</feature>
<dbReference type="EnsemblMetazoa" id="ADIR007529-RA">
    <property type="protein sequence ID" value="ADIR007529-PA"/>
    <property type="gene ID" value="ADIR007529"/>
</dbReference>
<organism evidence="3 4">
    <name type="scientific">Anopheles dirus</name>
    <dbReference type="NCBI Taxonomy" id="7168"/>
    <lineage>
        <taxon>Eukaryota</taxon>
        <taxon>Metazoa</taxon>
        <taxon>Ecdysozoa</taxon>
        <taxon>Arthropoda</taxon>
        <taxon>Hexapoda</taxon>
        <taxon>Insecta</taxon>
        <taxon>Pterygota</taxon>
        <taxon>Neoptera</taxon>
        <taxon>Endopterygota</taxon>
        <taxon>Diptera</taxon>
        <taxon>Nematocera</taxon>
        <taxon>Culicoidea</taxon>
        <taxon>Culicidae</taxon>
        <taxon>Anophelinae</taxon>
        <taxon>Anopheles</taxon>
    </lineage>
</organism>
<dbReference type="InterPro" id="IPR039353">
    <property type="entry name" value="TF_Adf1"/>
</dbReference>
<protein>
    <submittedName>
        <fullName evidence="3">MADF domain-containing protein</fullName>
    </submittedName>
</protein>
<reference evidence="3" key="2">
    <citation type="submission" date="2020-05" db="UniProtKB">
        <authorList>
            <consortium name="EnsemblMetazoa"/>
        </authorList>
    </citation>
    <scope>IDENTIFICATION</scope>
    <source>
        <strain evidence="3">WRAIR2</strain>
    </source>
</reference>
<dbReference type="PANTHER" id="PTHR12243">
    <property type="entry name" value="MADF DOMAIN TRANSCRIPTION FACTOR"/>
    <property type="match status" value="1"/>
</dbReference>
<dbReference type="GO" id="GO:0005667">
    <property type="term" value="C:transcription regulator complex"/>
    <property type="evidence" value="ECO:0007669"/>
    <property type="project" value="TreeGrafter"/>
</dbReference>